<keyword evidence="8" id="KW-0963">Cytoplasm</keyword>
<feature type="active site" description="Proton donor" evidence="8">
    <location>
        <position position="73"/>
    </location>
</feature>
<feature type="active site" description="Proton acceptor" evidence="8">
    <location>
        <position position="207"/>
    </location>
</feature>
<accession>A0A552UGD9</accession>
<comment type="catalytic activity">
    <reaction evidence="7 8">
        <text>(2S,6S)-2,6-diaminopimelate = meso-2,6-diaminopimelate</text>
        <dbReference type="Rhea" id="RHEA:15393"/>
        <dbReference type="ChEBI" id="CHEBI:57609"/>
        <dbReference type="ChEBI" id="CHEBI:57791"/>
        <dbReference type="EC" id="5.1.1.7"/>
    </reaction>
</comment>
<keyword evidence="6 8" id="KW-0413">Isomerase</keyword>
<gene>
    <name evidence="8" type="primary">dapF</name>
    <name evidence="10" type="ORF">FMM06_03665</name>
</gene>
<dbReference type="NCBIfam" id="TIGR00652">
    <property type="entry name" value="DapF"/>
    <property type="match status" value="1"/>
</dbReference>
<sequence>MRRPFTKMHGLGNDFVLFDARAEPLPLTTQQVRSLSDRHTGIGCDQLFVLEPSDRADVFMRIWNSDGGEVQSCGNGARCVAAWLGGAPSIDTAGGLLHATATAGAASVDMGVPRFDWDAVPLAYAMDSARLPVAWGELEGPMALSIGNPHVVFFVPDTAAVPLETLGPEIETDALFPERVNVGVAQVTDAGLTLRVWERGAGLTRACGTGAVAAAVAGIRRGLVRSPVAVTLPGGTVEVAWAQGGGATLSGPATRVFDGEIDPDDFA</sequence>
<organism evidence="10 11">
    <name type="scientific">Glacieibacterium frigidum</name>
    <dbReference type="NCBI Taxonomy" id="2593303"/>
    <lineage>
        <taxon>Bacteria</taxon>
        <taxon>Pseudomonadati</taxon>
        <taxon>Pseudomonadota</taxon>
        <taxon>Alphaproteobacteria</taxon>
        <taxon>Sphingomonadales</taxon>
        <taxon>Sphingosinicellaceae</taxon>
        <taxon>Glacieibacterium</taxon>
    </lineage>
</organism>
<evidence type="ECO:0000256" key="4">
    <source>
        <dbReference type="ARBA" id="ARBA00022605"/>
    </source>
</evidence>
<evidence type="ECO:0000313" key="11">
    <source>
        <dbReference type="Proteomes" id="UP000317894"/>
    </source>
</evidence>
<dbReference type="Pfam" id="PF01678">
    <property type="entry name" value="DAP_epimerase"/>
    <property type="match status" value="2"/>
</dbReference>
<feature type="binding site" evidence="8">
    <location>
        <begin position="208"/>
        <end position="209"/>
    </location>
    <ligand>
        <name>substrate</name>
    </ligand>
</feature>
<comment type="subunit">
    <text evidence="8">Homodimer.</text>
</comment>
<keyword evidence="5 8" id="KW-0457">Lysine biosynthesis</keyword>
<dbReference type="GO" id="GO:0008837">
    <property type="term" value="F:diaminopimelate epimerase activity"/>
    <property type="evidence" value="ECO:0007669"/>
    <property type="project" value="UniProtKB-UniRule"/>
</dbReference>
<comment type="similarity">
    <text evidence="2 8">Belongs to the diaminopimelate epimerase family.</text>
</comment>
<dbReference type="Gene3D" id="3.10.310.10">
    <property type="entry name" value="Diaminopimelate Epimerase, Chain A, domain 1"/>
    <property type="match status" value="2"/>
</dbReference>
<evidence type="ECO:0000256" key="3">
    <source>
        <dbReference type="ARBA" id="ARBA00013080"/>
    </source>
</evidence>
<dbReference type="RefSeq" id="WP_143554837.1">
    <property type="nucleotide sequence ID" value="NZ_VJWA01000001.1"/>
</dbReference>
<dbReference type="InterPro" id="IPR001653">
    <property type="entry name" value="DAP_epimerase_DapF"/>
</dbReference>
<keyword evidence="4 8" id="KW-0028">Amino-acid biosynthesis</keyword>
<feature type="binding site" evidence="8">
    <location>
        <begin position="74"/>
        <end position="75"/>
    </location>
    <ligand>
        <name>substrate</name>
    </ligand>
</feature>
<feature type="active site" evidence="9">
    <location>
        <position position="73"/>
    </location>
</feature>
<comment type="function">
    <text evidence="8">Catalyzes the stereoinversion of LL-2,6-diaminopimelate (L,L-DAP) to meso-diaminopimelate (meso-DAP), a precursor of L-lysine and an essential component of the bacterial peptidoglycan.</text>
</comment>
<dbReference type="OrthoDB" id="9805408at2"/>
<feature type="site" description="Could be important to modulate the pK values of the two catalytic cysteine residues" evidence="8">
    <location>
        <position position="150"/>
    </location>
</feature>
<evidence type="ECO:0000256" key="7">
    <source>
        <dbReference type="ARBA" id="ARBA00051712"/>
    </source>
</evidence>
<evidence type="ECO:0000313" key="10">
    <source>
        <dbReference type="EMBL" id="TRW17292.1"/>
    </source>
</evidence>
<dbReference type="AlphaFoldDB" id="A0A552UGD9"/>
<evidence type="ECO:0000256" key="9">
    <source>
        <dbReference type="PROSITE-ProRule" id="PRU10125"/>
    </source>
</evidence>
<comment type="subcellular location">
    <subcellularLocation>
        <location evidence="8">Cytoplasm</location>
    </subcellularLocation>
</comment>
<dbReference type="EMBL" id="VJWA01000001">
    <property type="protein sequence ID" value="TRW17292.1"/>
    <property type="molecule type" value="Genomic_DNA"/>
</dbReference>
<dbReference type="HAMAP" id="MF_00197">
    <property type="entry name" value="DAP_epimerase"/>
    <property type="match status" value="1"/>
</dbReference>
<dbReference type="Proteomes" id="UP000317894">
    <property type="component" value="Unassembled WGS sequence"/>
</dbReference>
<evidence type="ECO:0000256" key="8">
    <source>
        <dbReference type="HAMAP-Rule" id="MF_00197"/>
    </source>
</evidence>
<feature type="binding site" evidence="8">
    <location>
        <position position="181"/>
    </location>
    <ligand>
        <name>substrate</name>
    </ligand>
</feature>
<dbReference type="UniPathway" id="UPA00034">
    <property type="reaction ID" value="UER00025"/>
</dbReference>
<dbReference type="PROSITE" id="PS01326">
    <property type="entry name" value="DAP_EPIMERASE"/>
    <property type="match status" value="1"/>
</dbReference>
<keyword evidence="11" id="KW-1185">Reference proteome</keyword>
<dbReference type="InterPro" id="IPR018510">
    <property type="entry name" value="DAP_epimerase_AS"/>
</dbReference>
<dbReference type="GO" id="GO:0009089">
    <property type="term" value="P:lysine biosynthetic process via diaminopimelate"/>
    <property type="evidence" value="ECO:0007669"/>
    <property type="project" value="UniProtKB-UniRule"/>
</dbReference>
<dbReference type="PANTHER" id="PTHR31689">
    <property type="entry name" value="DIAMINOPIMELATE EPIMERASE, CHLOROPLASTIC"/>
    <property type="match status" value="1"/>
</dbReference>
<protein>
    <recommendedName>
        <fullName evidence="3 8">Diaminopimelate epimerase</fullName>
        <shortName evidence="8">DAP epimerase</shortName>
        <ecNumber evidence="3 8">5.1.1.7</ecNumber>
    </recommendedName>
    <alternativeName>
        <fullName evidence="8">PLP-independent amino acid racemase</fullName>
    </alternativeName>
</protein>
<dbReference type="PANTHER" id="PTHR31689:SF0">
    <property type="entry name" value="DIAMINOPIMELATE EPIMERASE"/>
    <property type="match status" value="1"/>
</dbReference>
<reference evidence="10 11" key="1">
    <citation type="submission" date="2019-07" db="EMBL/GenBank/DDBJ databases">
        <title>Novel species isolated from glacier.</title>
        <authorList>
            <person name="Liu Q."/>
            <person name="Xin Y.-H."/>
        </authorList>
    </citation>
    <scope>NUCLEOTIDE SEQUENCE [LARGE SCALE GENOMIC DNA]</scope>
    <source>
        <strain evidence="10 11">LB1R16</strain>
    </source>
</reference>
<dbReference type="SUPFAM" id="SSF54506">
    <property type="entry name" value="Diaminopimelate epimerase-like"/>
    <property type="match status" value="2"/>
</dbReference>
<feature type="binding site" evidence="8">
    <location>
        <position position="13"/>
    </location>
    <ligand>
        <name>substrate</name>
    </ligand>
</feature>
<dbReference type="EC" id="5.1.1.7" evidence="3 8"/>
<evidence type="ECO:0000256" key="5">
    <source>
        <dbReference type="ARBA" id="ARBA00023154"/>
    </source>
</evidence>
<feature type="site" description="Could be important to modulate the pK values of the two catalytic cysteine residues" evidence="8">
    <location>
        <position position="198"/>
    </location>
</feature>
<evidence type="ECO:0000256" key="1">
    <source>
        <dbReference type="ARBA" id="ARBA00005196"/>
    </source>
</evidence>
<evidence type="ECO:0000256" key="6">
    <source>
        <dbReference type="ARBA" id="ARBA00023235"/>
    </source>
</evidence>
<feature type="binding site" evidence="8">
    <location>
        <position position="64"/>
    </location>
    <ligand>
        <name>substrate</name>
    </ligand>
</feature>
<comment type="caution">
    <text evidence="10">The sequence shown here is derived from an EMBL/GenBank/DDBJ whole genome shotgun (WGS) entry which is preliminary data.</text>
</comment>
<proteinExistence type="inferred from homology"/>
<feature type="binding site" evidence="8">
    <location>
        <position position="46"/>
    </location>
    <ligand>
        <name>substrate</name>
    </ligand>
</feature>
<evidence type="ECO:0000256" key="2">
    <source>
        <dbReference type="ARBA" id="ARBA00010219"/>
    </source>
</evidence>
<comment type="pathway">
    <text evidence="1 8">Amino-acid biosynthesis; L-lysine biosynthesis via DAP pathway; DL-2,6-diaminopimelate from LL-2,6-diaminopimelate: step 1/1.</text>
</comment>
<name>A0A552UGD9_9SPHN</name>
<dbReference type="GO" id="GO:0005829">
    <property type="term" value="C:cytosol"/>
    <property type="evidence" value="ECO:0007669"/>
    <property type="project" value="TreeGrafter"/>
</dbReference>
<feature type="binding site" evidence="8">
    <location>
        <begin position="198"/>
        <end position="199"/>
    </location>
    <ligand>
        <name>substrate</name>
    </ligand>
</feature>
<feature type="binding site" evidence="8">
    <location>
        <position position="148"/>
    </location>
    <ligand>
        <name>substrate</name>
    </ligand>
</feature>